<dbReference type="InterPro" id="IPR001466">
    <property type="entry name" value="Beta-lactam-related"/>
</dbReference>
<organism evidence="3 4">
    <name type="scientific">Paenibacillus rhizosphaerae</name>
    <dbReference type="NCBI Taxonomy" id="297318"/>
    <lineage>
        <taxon>Bacteria</taxon>
        <taxon>Bacillati</taxon>
        <taxon>Bacillota</taxon>
        <taxon>Bacilli</taxon>
        <taxon>Bacillales</taxon>
        <taxon>Paenibacillaceae</taxon>
        <taxon>Paenibacillus</taxon>
    </lineage>
</organism>
<dbReference type="PANTHER" id="PTHR43283">
    <property type="entry name" value="BETA-LACTAMASE-RELATED"/>
    <property type="match status" value="1"/>
</dbReference>
<dbReference type="InterPro" id="IPR012338">
    <property type="entry name" value="Beta-lactam/transpept-like"/>
</dbReference>
<keyword evidence="1" id="KW-0378">Hydrolase</keyword>
<dbReference type="Pfam" id="PF00144">
    <property type="entry name" value="Beta-lactamase"/>
    <property type="match status" value="1"/>
</dbReference>
<sequence>MKEEWIDQTRQMELNARLACRVVALLDQAIAEDEIPGGVVAISRNGRILEYAAGAAGIEVATKFPVRTDTLYDCASLTKIVVTLPLVLQLLDEGHILLDDPVERYIPEFTGEGFAKSSVTIRHLLTHTAGLAPFANMHSHGWTQEQMMSFVAGQRLDYEPGTQVVYSDLGFILLGQLITEVLGTPLEEAAAKRIFEPLGMMDSGFRPPPEERLRIAPTERYSYEPEPRWGIVHDENAWAMGGVSGHAGLFSTARDLITYALMWLNEGEWEGKRLLSRSAVRLAVQNQTAAAVGGTRGLGWVLKGDKWDASGDLLSERCYGHTGFTGTSLYIDPDAGVTIVLLTNRVHLGRDKSVARLRACLHNAVAATLEDLTI</sequence>
<proteinExistence type="predicted"/>
<dbReference type="InterPro" id="IPR050789">
    <property type="entry name" value="Diverse_Enzym_Activities"/>
</dbReference>
<evidence type="ECO:0000259" key="2">
    <source>
        <dbReference type="Pfam" id="PF00144"/>
    </source>
</evidence>
<dbReference type="GO" id="GO:0016787">
    <property type="term" value="F:hydrolase activity"/>
    <property type="evidence" value="ECO:0007669"/>
    <property type="project" value="UniProtKB-KW"/>
</dbReference>
<evidence type="ECO:0000313" key="3">
    <source>
        <dbReference type="EMBL" id="MBB3125397.1"/>
    </source>
</evidence>
<dbReference type="AlphaFoldDB" id="A0A839TKP6"/>
<name>A0A839TKP6_9BACL</name>
<protein>
    <submittedName>
        <fullName evidence="3">CubicO group peptidase (Beta-lactamase class C family)</fullName>
    </submittedName>
</protein>
<dbReference type="RefSeq" id="WP_246426379.1">
    <property type="nucleotide sequence ID" value="NZ_JACHXJ010000001.1"/>
</dbReference>
<feature type="domain" description="Beta-lactamase-related" evidence="2">
    <location>
        <begin position="24"/>
        <end position="358"/>
    </location>
</feature>
<gene>
    <name evidence="3" type="ORF">FHS19_000051</name>
</gene>
<reference evidence="3 4" key="1">
    <citation type="submission" date="2020-08" db="EMBL/GenBank/DDBJ databases">
        <title>Genomic Encyclopedia of Type Strains, Phase III (KMG-III): the genomes of soil and plant-associated and newly described type strains.</title>
        <authorList>
            <person name="Whitman W."/>
        </authorList>
    </citation>
    <scope>NUCLEOTIDE SEQUENCE [LARGE SCALE GENOMIC DNA]</scope>
    <source>
        <strain evidence="3 4">CECT 5831</strain>
    </source>
</reference>
<dbReference type="PANTHER" id="PTHR43283:SF11">
    <property type="entry name" value="BETA-LACTAMASE-RELATED DOMAIN-CONTAINING PROTEIN"/>
    <property type="match status" value="1"/>
</dbReference>
<accession>A0A839TKP6</accession>
<dbReference type="Gene3D" id="3.40.710.10">
    <property type="entry name" value="DD-peptidase/beta-lactamase superfamily"/>
    <property type="match status" value="1"/>
</dbReference>
<evidence type="ECO:0000313" key="4">
    <source>
        <dbReference type="Proteomes" id="UP000517523"/>
    </source>
</evidence>
<dbReference type="SUPFAM" id="SSF56601">
    <property type="entry name" value="beta-lactamase/transpeptidase-like"/>
    <property type="match status" value="1"/>
</dbReference>
<dbReference type="EMBL" id="JACHXJ010000001">
    <property type="protein sequence ID" value="MBB3125397.1"/>
    <property type="molecule type" value="Genomic_DNA"/>
</dbReference>
<evidence type="ECO:0000256" key="1">
    <source>
        <dbReference type="ARBA" id="ARBA00022801"/>
    </source>
</evidence>
<dbReference type="Proteomes" id="UP000517523">
    <property type="component" value="Unassembled WGS sequence"/>
</dbReference>
<comment type="caution">
    <text evidence="3">The sequence shown here is derived from an EMBL/GenBank/DDBJ whole genome shotgun (WGS) entry which is preliminary data.</text>
</comment>